<dbReference type="Proteomes" id="UP000617979">
    <property type="component" value="Unassembled WGS sequence"/>
</dbReference>
<dbReference type="CDD" id="cd12797">
    <property type="entry name" value="M23_peptidase"/>
    <property type="match status" value="1"/>
</dbReference>
<dbReference type="PANTHER" id="PTHR21666:SF268">
    <property type="entry name" value="PEPTIDASE M23 DOMAIN-CONTAINING PROTEIN"/>
    <property type="match status" value="1"/>
</dbReference>
<comment type="caution">
    <text evidence="2">The sequence shown here is derived from an EMBL/GenBank/DDBJ whole genome shotgun (WGS) entry which is preliminary data.</text>
</comment>
<dbReference type="InterPro" id="IPR011055">
    <property type="entry name" value="Dup_hybrid_motif"/>
</dbReference>
<dbReference type="Pfam" id="PF01551">
    <property type="entry name" value="Peptidase_M23"/>
    <property type="match status" value="1"/>
</dbReference>
<protein>
    <submittedName>
        <fullName evidence="2">Peptidase M23</fullName>
    </submittedName>
</protein>
<organism evidence="2 3">
    <name type="scientific">Kroppenstedtia guangzhouensis</name>
    <dbReference type="NCBI Taxonomy" id="1274356"/>
    <lineage>
        <taxon>Bacteria</taxon>
        <taxon>Bacillati</taxon>
        <taxon>Bacillota</taxon>
        <taxon>Bacilli</taxon>
        <taxon>Bacillales</taxon>
        <taxon>Thermoactinomycetaceae</taxon>
        <taxon>Kroppenstedtia</taxon>
    </lineage>
</organism>
<evidence type="ECO:0000259" key="1">
    <source>
        <dbReference type="Pfam" id="PF01551"/>
    </source>
</evidence>
<dbReference type="Gene3D" id="2.70.70.10">
    <property type="entry name" value="Glucose Permease (Domain IIA)"/>
    <property type="match status" value="1"/>
</dbReference>
<dbReference type="SUPFAM" id="SSF51261">
    <property type="entry name" value="Duplicated hybrid motif"/>
    <property type="match status" value="1"/>
</dbReference>
<dbReference type="RefSeq" id="WP_188432620.1">
    <property type="nucleotide sequence ID" value="NZ_BMEX01000007.1"/>
</dbReference>
<dbReference type="InterPro" id="IPR016047">
    <property type="entry name" value="M23ase_b-sheet_dom"/>
</dbReference>
<evidence type="ECO:0000313" key="2">
    <source>
        <dbReference type="EMBL" id="GGA48772.1"/>
    </source>
</evidence>
<evidence type="ECO:0000313" key="3">
    <source>
        <dbReference type="Proteomes" id="UP000617979"/>
    </source>
</evidence>
<sequence>MKWFFRVLLLVALAAGALLIYHQTRAIPIPEMKVPEKLAPEYLEIGKSSGIPWPYLAAWDEVETDYQGVNRDTIRERVKKIRRAAGTDRPGEHQIREAIRKEMPGKKADQILELAKSYAWAAAPLGEPYLFPFAEDSGVTYGDTWGASRTYGGERTHEGTDLMAKKGTPIRSVGNGRVISKGWNRLGGWRLTILDTDHPQISFYYAHLSRYADGIETGSKVKKGQVIGYVGDSGYGPEGTTGQFAPHLHLGIYVRESTFSPNRETINPYLFLKVWEKKK</sequence>
<dbReference type="PANTHER" id="PTHR21666">
    <property type="entry name" value="PEPTIDASE-RELATED"/>
    <property type="match status" value="1"/>
</dbReference>
<name>A0ABQ1GR99_9BACL</name>
<gene>
    <name evidence="2" type="ORF">GCM10007416_22430</name>
</gene>
<proteinExistence type="predicted"/>
<feature type="domain" description="M23ase beta-sheet core" evidence="1">
    <location>
        <begin position="156"/>
        <end position="260"/>
    </location>
</feature>
<reference evidence="3" key="1">
    <citation type="journal article" date="2019" name="Int. J. Syst. Evol. Microbiol.">
        <title>The Global Catalogue of Microorganisms (GCM) 10K type strain sequencing project: providing services to taxonomists for standard genome sequencing and annotation.</title>
        <authorList>
            <consortium name="The Broad Institute Genomics Platform"/>
            <consortium name="The Broad Institute Genome Sequencing Center for Infectious Disease"/>
            <person name="Wu L."/>
            <person name="Ma J."/>
        </authorList>
    </citation>
    <scope>NUCLEOTIDE SEQUENCE [LARGE SCALE GENOMIC DNA]</scope>
    <source>
        <strain evidence="3">CGMCC 1.12404</strain>
    </source>
</reference>
<dbReference type="InterPro" id="IPR050570">
    <property type="entry name" value="Cell_wall_metabolism_enzyme"/>
</dbReference>
<keyword evidence="3" id="KW-1185">Reference proteome</keyword>
<dbReference type="EMBL" id="BMEX01000007">
    <property type="protein sequence ID" value="GGA48772.1"/>
    <property type="molecule type" value="Genomic_DNA"/>
</dbReference>
<accession>A0ABQ1GR99</accession>